<evidence type="ECO:0000313" key="4">
    <source>
        <dbReference type="Proteomes" id="UP001142055"/>
    </source>
</evidence>
<dbReference type="AlphaFoldDB" id="A0A9Q0RS91"/>
<dbReference type="GO" id="GO:0005930">
    <property type="term" value="C:axoneme"/>
    <property type="evidence" value="ECO:0007669"/>
    <property type="project" value="TreeGrafter"/>
</dbReference>
<accession>A0A9Q0RS91</accession>
<dbReference type="InterPro" id="IPR056419">
    <property type="entry name" value="GAE_BBS1"/>
</dbReference>
<protein>
    <recommendedName>
        <fullName evidence="5">Bardet-Biedl syndrome 1 protein</fullName>
    </recommendedName>
</protein>
<dbReference type="InterPro" id="IPR036322">
    <property type="entry name" value="WD40_repeat_dom_sf"/>
</dbReference>
<dbReference type="GO" id="GO:0034464">
    <property type="term" value="C:BBSome"/>
    <property type="evidence" value="ECO:0007669"/>
    <property type="project" value="InterPro"/>
</dbReference>
<sequence length="602" mass="68428">MRGKSAFAQMTNERNSDKWLLANHDSNANIYTISSGVTLADLYHDGDYRLLIGDIGFNGNPKLKVYQGTCLQCENLLVDIPCGVVVVHDDKPELTTSIIVASGSYLFVYRNLKPFFKYSLPPLETNQIELDAWTRFKDMRINIITLEEILINLRLEIGRRRLTSRSQMFLNLSPEMKNSFAESYKNQPLKKMNVITCMAALKKTVAELNAPSCLILGTENQDAYILEIDAYTILSTSTLPSVPVFIEANGLFDVEYRILFACRDANIYLIKRGYTSGRLCIQLNAHPVGLARIGSNIYVATMDQTLNIFTTKGNRIWNMKQMAPITTMEAIFLERQGLHIIAVALANKSVIFYNDRKCVDILYVNDIIIAMKFGRFGREDNTLIMVSKNGTLTVQILKRTAKFIPKDIDAIDGNRSTTNGKLIVPKKTKLFVDQTMREREQYLTIHKSFEHELMRLKLNAARTYVKALKSSLNPISLNNVDSIKLSAKVFGLGPIFQLCLELQSNNKDNVHNNLLMVFDYDFKIYRLERNVIRIAYLQSTNTNSYTNRVQCISELNLSDSIKIYILNKNEEVPLVTAVINMPRSEMENPEESNLSATESTQF</sequence>
<dbReference type="Pfam" id="PF23304">
    <property type="entry name" value="GAE_BBS1"/>
    <property type="match status" value="1"/>
</dbReference>
<gene>
    <name evidence="3" type="ORF">RDWZM_003131</name>
</gene>
<dbReference type="GO" id="GO:0005119">
    <property type="term" value="F:smoothened binding"/>
    <property type="evidence" value="ECO:0007669"/>
    <property type="project" value="TreeGrafter"/>
</dbReference>
<reference evidence="3" key="1">
    <citation type="submission" date="2022-12" db="EMBL/GenBank/DDBJ databases">
        <title>Genome assemblies of Blomia tropicalis.</title>
        <authorList>
            <person name="Cui Y."/>
        </authorList>
    </citation>
    <scope>NUCLEOTIDE SEQUENCE</scope>
    <source>
        <tissue evidence="3">Adult mites</tissue>
    </source>
</reference>
<evidence type="ECO:0008006" key="5">
    <source>
        <dbReference type="Google" id="ProtNLM"/>
    </source>
</evidence>
<dbReference type="InterPro" id="IPR028784">
    <property type="entry name" value="BBS1"/>
</dbReference>
<evidence type="ECO:0000313" key="3">
    <source>
        <dbReference type="EMBL" id="KAJ6224586.1"/>
    </source>
</evidence>
<dbReference type="Pfam" id="PF14779">
    <property type="entry name" value="BBS1"/>
    <property type="match status" value="1"/>
</dbReference>
<dbReference type="GO" id="GO:0061512">
    <property type="term" value="P:protein localization to cilium"/>
    <property type="evidence" value="ECO:0007669"/>
    <property type="project" value="TreeGrafter"/>
</dbReference>
<proteinExistence type="predicted"/>
<dbReference type="SUPFAM" id="SSF50978">
    <property type="entry name" value="WD40 repeat-like"/>
    <property type="match status" value="1"/>
</dbReference>
<dbReference type="InterPro" id="IPR032728">
    <property type="entry name" value="BBS1_N"/>
</dbReference>
<dbReference type="GO" id="GO:0005113">
    <property type="term" value="F:patched binding"/>
    <property type="evidence" value="ECO:0007669"/>
    <property type="project" value="TreeGrafter"/>
</dbReference>
<feature type="domain" description="Bardet-Biedl syndrome 1 N-terminal" evidence="1">
    <location>
        <begin position="19"/>
        <end position="271"/>
    </location>
</feature>
<organism evidence="3 4">
    <name type="scientific">Blomia tropicalis</name>
    <name type="common">Mite</name>
    <dbReference type="NCBI Taxonomy" id="40697"/>
    <lineage>
        <taxon>Eukaryota</taxon>
        <taxon>Metazoa</taxon>
        <taxon>Ecdysozoa</taxon>
        <taxon>Arthropoda</taxon>
        <taxon>Chelicerata</taxon>
        <taxon>Arachnida</taxon>
        <taxon>Acari</taxon>
        <taxon>Acariformes</taxon>
        <taxon>Sarcoptiformes</taxon>
        <taxon>Astigmata</taxon>
        <taxon>Glycyphagoidea</taxon>
        <taxon>Echimyopodidae</taxon>
        <taxon>Blomia</taxon>
    </lineage>
</organism>
<feature type="domain" description="Bardet-Biedl syndrome 1 protein GAE" evidence="2">
    <location>
        <begin position="483"/>
        <end position="586"/>
    </location>
</feature>
<dbReference type="GO" id="GO:1905515">
    <property type="term" value="P:non-motile cilium assembly"/>
    <property type="evidence" value="ECO:0007669"/>
    <property type="project" value="InterPro"/>
</dbReference>
<dbReference type="OMA" id="HADRRHY"/>
<dbReference type="PANTHER" id="PTHR20870:SF0">
    <property type="entry name" value="BARDET-BIEDL SYNDROME 1 PROTEIN"/>
    <property type="match status" value="1"/>
</dbReference>
<comment type="caution">
    <text evidence="3">The sequence shown here is derived from an EMBL/GenBank/DDBJ whole genome shotgun (WGS) entry which is preliminary data.</text>
</comment>
<dbReference type="EMBL" id="JAPWDV010000001">
    <property type="protein sequence ID" value="KAJ6224586.1"/>
    <property type="molecule type" value="Genomic_DNA"/>
</dbReference>
<name>A0A9Q0RS91_BLOTA</name>
<evidence type="ECO:0000259" key="1">
    <source>
        <dbReference type="Pfam" id="PF14779"/>
    </source>
</evidence>
<evidence type="ECO:0000259" key="2">
    <source>
        <dbReference type="Pfam" id="PF23304"/>
    </source>
</evidence>
<dbReference type="PANTHER" id="PTHR20870">
    <property type="entry name" value="BARDET-BIEDL SYNDROME 1 PROTEIN"/>
    <property type="match status" value="1"/>
</dbReference>
<keyword evidence="4" id="KW-1185">Reference proteome</keyword>
<dbReference type="GO" id="GO:0005813">
    <property type="term" value="C:centrosome"/>
    <property type="evidence" value="ECO:0007669"/>
    <property type="project" value="TreeGrafter"/>
</dbReference>
<dbReference type="Proteomes" id="UP001142055">
    <property type="component" value="Chromosome 1"/>
</dbReference>